<dbReference type="Pfam" id="PF09376">
    <property type="entry name" value="NurA"/>
    <property type="match status" value="1"/>
</dbReference>
<dbReference type="InterPro" id="IPR018977">
    <property type="entry name" value="NurA_domain"/>
</dbReference>
<evidence type="ECO:0000313" key="2">
    <source>
        <dbReference type="EMBL" id="GAV26114.1"/>
    </source>
</evidence>
<dbReference type="SMART" id="SM00933">
    <property type="entry name" value="NurA"/>
    <property type="match status" value="1"/>
</dbReference>
<dbReference type="OrthoDB" id="2986419at2"/>
<evidence type="ECO:0000313" key="3">
    <source>
        <dbReference type="Proteomes" id="UP000187338"/>
    </source>
</evidence>
<dbReference type="EMBL" id="BDJL01000132">
    <property type="protein sequence ID" value="GAV26114.1"/>
    <property type="molecule type" value="Genomic_DNA"/>
</dbReference>
<sequence>MFDLSPELQNKLRELNSLLKNRRENLKNRMAIREMLKNRGAKFINLKNYDSNENLLITGIDGSVNYYGVYPYRIFFFQAYAATPKGDKIIVSDVKAPFLEDKPDDDPKDRVLPALELEASLKAIDRFKPDIMLFDGGFIRYRRHAPERWEQVEKALLEKDVLGIGIIEEAQSQAIAKIVTDRIGVYDREILFGLLNPGEALFFDETLKEGFFTVFARLSRHPQAIAVDFLESQKERAKMALELLYALTPEDSRGIPFFLDVIDSKTKLSKEAVEILLASCFDREILELYLRPLREERII</sequence>
<dbReference type="AlphaFoldDB" id="A0A1L8D4R9"/>
<dbReference type="Proteomes" id="UP000187338">
    <property type="component" value="Unassembled WGS sequence"/>
</dbReference>
<reference evidence="3" key="1">
    <citation type="submission" date="2016-12" db="EMBL/GenBank/DDBJ databases">
        <title>Draft Genome Sequences od Carboxydothermus pertinax and islandicus, Hydrogenogenic Carboxydotrophic Bacteria.</title>
        <authorList>
            <person name="Fukuyama Y."/>
            <person name="Ohmae K."/>
            <person name="Yoneda Y."/>
            <person name="Yoshida T."/>
            <person name="Sako Y."/>
        </authorList>
    </citation>
    <scope>NUCLEOTIDE SEQUENCE [LARGE SCALE GENOMIC DNA]</scope>
    <source>
        <strain evidence="3">SET</strain>
    </source>
</reference>
<accession>A0A1L8D4R9</accession>
<organism evidence="2 3">
    <name type="scientific">Carboxydothermus islandicus</name>
    <dbReference type="NCBI Taxonomy" id="661089"/>
    <lineage>
        <taxon>Bacteria</taxon>
        <taxon>Bacillati</taxon>
        <taxon>Bacillota</taxon>
        <taxon>Clostridia</taxon>
        <taxon>Thermoanaerobacterales</taxon>
        <taxon>Thermoanaerobacteraceae</taxon>
        <taxon>Carboxydothermus</taxon>
    </lineage>
</organism>
<dbReference type="STRING" id="661089.ciss_20470"/>
<evidence type="ECO:0000259" key="1">
    <source>
        <dbReference type="SMART" id="SM00933"/>
    </source>
</evidence>
<feature type="domain" description="NurA" evidence="1">
    <location>
        <begin position="55"/>
        <end position="268"/>
    </location>
</feature>
<keyword evidence="3" id="KW-1185">Reference proteome</keyword>
<name>A0A1L8D4R9_9THEO</name>
<proteinExistence type="predicted"/>
<dbReference type="RefSeq" id="WP_075866283.1">
    <property type="nucleotide sequence ID" value="NZ_BDJL01000132.1"/>
</dbReference>
<protein>
    <recommendedName>
        <fullName evidence="1">NurA domain-containing protein</fullName>
    </recommendedName>
</protein>
<gene>
    <name evidence="2" type="ORF">ciss_20470</name>
</gene>
<comment type="caution">
    <text evidence="2">The sequence shown here is derived from an EMBL/GenBank/DDBJ whole genome shotgun (WGS) entry which is preliminary data.</text>
</comment>